<dbReference type="GO" id="GO:0042132">
    <property type="term" value="F:fructose 1,6-bisphosphate 1-phosphatase activity"/>
    <property type="evidence" value="ECO:0007669"/>
    <property type="project" value="UniProtKB-UniRule"/>
</dbReference>
<feature type="binding site" evidence="12">
    <location>
        <begin position="121"/>
        <end position="124"/>
    </location>
    <ligand>
        <name>substrate</name>
    </ligand>
</feature>
<comment type="catalytic activity">
    <reaction evidence="1 12">
        <text>beta-D-fructose 1,6-bisphosphate + H2O = beta-D-fructose 6-phosphate + phosphate</text>
        <dbReference type="Rhea" id="RHEA:11064"/>
        <dbReference type="ChEBI" id="CHEBI:15377"/>
        <dbReference type="ChEBI" id="CHEBI:32966"/>
        <dbReference type="ChEBI" id="CHEBI:43474"/>
        <dbReference type="ChEBI" id="CHEBI:57634"/>
        <dbReference type="EC" id="3.1.3.11"/>
    </reaction>
</comment>
<organism evidence="16 17">
    <name type="scientific">Paraflavisolibacter caeni</name>
    <dbReference type="NCBI Taxonomy" id="2982496"/>
    <lineage>
        <taxon>Bacteria</taxon>
        <taxon>Pseudomonadati</taxon>
        <taxon>Bacteroidota</taxon>
        <taxon>Chitinophagia</taxon>
        <taxon>Chitinophagales</taxon>
        <taxon>Chitinophagaceae</taxon>
        <taxon>Paraflavisolibacter</taxon>
    </lineage>
</organism>
<evidence type="ECO:0000256" key="3">
    <source>
        <dbReference type="ARBA" id="ARBA00013093"/>
    </source>
</evidence>
<keyword evidence="7 12" id="KW-0460">Magnesium</keyword>
<evidence type="ECO:0000256" key="1">
    <source>
        <dbReference type="ARBA" id="ARBA00001273"/>
    </source>
</evidence>
<keyword evidence="4 12" id="KW-0963">Cytoplasm</keyword>
<feature type="domain" description="Fructose-1-6-bisphosphatase class 1 C-terminal" evidence="15">
    <location>
        <begin position="205"/>
        <end position="333"/>
    </location>
</feature>
<dbReference type="GO" id="GO:0030388">
    <property type="term" value="P:fructose 1,6-bisphosphate metabolic process"/>
    <property type="evidence" value="ECO:0007669"/>
    <property type="project" value="TreeGrafter"/>
</dbReference>
<dbReference type="PANTHER" id="PTHR11556:SF35">
    <property type="entry name" value="SEDOHEPTULOSE-1,7-BISPHOSPHATASE, CHLOROPLASTIC"/>
    <property type="match status" value="1"/>
</dbReference>
<dbReference type="EMBL" id="JAOTIF010000043">
    <property type="protein sequence ID" value="MCU7552735.1"/>
    <property type="molecule type" value="Genomic_DNA"/>
</dbReference>
<dbReference type="Gene3D" id="3.40.190.80">
    <property type="match status" value="1"/>
</dbReference>
<dbReference type="PANTHER" id="PTHR11556">
    <property type="entry name" value="FRUCTOSE-1,6-BISPHOSPHATASE-RELATED"/>
    <property type="match status" value="1"/>
</dbReference>
<keyword evidence="8 12" id="KW-0119">Carbohydrate metabolism</keyword>
<evidence type="ECO:0000256" key="11">
    <source>
        <dbReference type="ARBA" id="ARBA00081210"/>
    </source>
</evidence>
<dbReference type="AlphaFoldDB" id="A0A9X2Y0J7"/>
<evidence type="ECO:0000256" key="13">
    <source>
        <dbReference type="RuleBase" id="RU000508"/>
    </source>
</evidence>
<proteinExistence type="inferred from homology"/>
<comment type="pathway">
    <text evidence="9">Carbohydrate biosynthesis.</text>
</comment>
<dbReference type="FunFam" id="3.30.540.10:FF:000002">
    <property type="entry name" value="Fructose-1,6-bisphosphatase class 1"/>
    <property type="match status" value="1"/>
</dbReference>
<dbReference type="GO" id="GO:0005829">
    <property type="term" value="C:cytosol"/>
    <property type="evidence" value="ECO:0007669"/>
    <property type="project" value="TreeGrafter"/>
</dbReference>
<dbReference type="GO" id="GO:0006000">
    <property type="term" value="P:fructose metabolic process"/>
    <property type="evidence" value="ECO:0007669"/>
    <property type="project" value="TreeGrafter"/>
</dbReference>
<dbReference type="HAMAP" id="MF_01855">
    <property type="entry name" value="FBPase_class1"/>
    <property type="match status" value="1"/>
</dbReference>
<comment type="caution">
    <text evidence="12">Lacks conserved residue(s) required for the propagation of feature annotation.</text>
</comment>
<evidence type="ECO:0000313" key="17">
    <source>
        <dbReference type="Proteomes" id="UP001155483"/>
    </source>
</evidence>
<dbReference type="Pfam" id="PF18913">
    <property type="entry name" value="FBPase_C"/>
    <property type="match status" value="1"/>
</dbReference>
<dbReference type="GO" id="GO:0006002">
    <property type="term" value="P:fructose 6-phosphate metabolic process"/>
    <property type="evidence" value="ECO:0007669"/>
    <property type="project" value="TreeGrafter"/>
</dbReference>
<feature type="binding site" evidence="12">
    <location>
        <position position="95"/>
    </location>
    <ligand>
        <name>Mg(2+)</name>
        <dbReference type="ChEBI" id="CHEBI:18420"/>
        <label>1</label>
    </ligand>
</feature>
<evidence type="ECO:0000313" key="16">
    <source>
        <dbReference type="EMBL" id="MCU7552735.1"/>
    </source>
</evidence>
<dbReference type="InterPro" id="IPR000146">
    <property type="entry name" value="FBPase_class-1"/>
</dbReference>
<dbReference type="EC" id="3.1.3.11" evidence="3 12"/>
<feature type="binding site" evidence="12">
    <location>
        <position position="121"/>
    </location>
    <ligand>
        <name>Mg(2+)</name>
        <dbReference type="ChEBI" id="CHEBI:18420"/>
        <label>2</label>
    </ligand>
</feature>
<protein>
    <recommendedName>
        <fullName evidence="10 12">Fructose-1,6-bisphosphatase class 1</fullName>
        <shortName evidence="12">FBPase class 1</shortName>
        <ecNumber evidence="3 12">3.1.3.11</ecNumber>
    </recommendedName>
    <alternativeName>
        <fullName evidence="11 12">D-fructose-1,6-bisphosphate 1-phosphohydrolase class 1</fullName>
    </alternativeName>
</protein>
<feature type="binding site" evidence="12">
    <location>
        <position position="283"/>
    </location>
    <ligand>
        <name>Mg(2+)</name>
        <dbReference type="ChEBI" id="CHEBI:18420"/>
        <label>2</label>
    </ligand>
</feature>
<feature type="binding site" evidence="12">
    <location>
        <position position="277"/>
    </location>
    <ligand>
        <name>substrate</name>
    </ligand>
</feature>
<evidence type="ECO:0000256" key="12">
    <source>
        <dbReference type="HAMAP-Rule" id="MF_01855"/>
    </source>
</evidence>
<dbReference type="SUPFAM" id="SSF56655">
    <property type="entry name" value="Carbohydrate phosphatase"/>
    <property type="match status" value="1"/>
</dbReference>
<comment type="similarity">
    <text evidence="2 12 13">Belongs to the FBPase class 1 family.</text>
</comment>
<dbReference type="InterPro" id="IPR028343">
    <property type="entry name" value="FBPtase"/>
</dbReference>
<accession>A0A9X2Y0J7</accession>
<feature type="domain" description="Fructose-1-6-bisphosphatase class I N-terminal" evidence="14">
    <location>
        <begin position="9"/>
        <end position="200"/>
    </location>
</feature>
<keyword evidence="17" id="KW-1185">Reference proteome</keyword>
<dbReference type="InterPro" id="IPR044015">
    <property type="entry name" value="FBPase_C_dom"/>
</dbReference>
<evidence type="ECO:0000256" key="4">
    <source>
        <dbReference type="ARBA" id="ARBA00022490"/>
    </source>
</evidence>
<gene>
    <name evidence="12 16" type="primary">fbp</name>
    <name evidence="16" type="ORF">OCK74_26695</name>
</gene>
<evidence type="ECO:0000259" key="14">
    <source>
        <dbReference type="Pfam" id="PF00316"/>
    </source>
</evidence>
<dbReference type="PIRSF" id="PIRSF500210">
    <property type="entry name" value="FBPtase"/>
    <property type="match status" value="1"/>
</dbReference>
<dbReference type="GO" id="GO:0005986">
    <property type="term" value="P:sucrose biosynthetic process"/>
    <property type="evidence" value="ECO:0007669"/>
    <property type="project" value="TreeGrafter"/>
</dbReference>
<evidence type="ECO:0000256" key="10">
    <source>
        <dbReference type="ARBA" id="ARBA00072069"/>
    </source>
</evidence>
<evidence type="ECO:0000256" key="7">
    <source>
        <dbReference type="ARBA" id="ARBA00022842"/>
    </source>
</evidence>
<dbReference type="PIRSF" id="PIRSF000904">
    <property type="entry name" value="FBPtase_SBPase"/>
    <property type="match status" value="1"/>
</dbReference>
<dbReference type="PRINTS" id="PR00115">
    <property type="entry name" value="F16BPHPHTASE"/>
</dbReference>
<dbReference type="GO" id="GO:0006094">
    <property type="term" value="P:gluconeogenesis"/>
    <property type="evidence" value="ECO:0007669"/>
    <property type="project" value="UniProtKB-UniRule"/>
</dbReference>
<comment type="caution">
    <text evidence="16">The sequence shown here is derived from an EMBL/GenBank/DDBJ whole genome shotgun (WGS) entry which is preliminary data.</text>
</comment>
<dbReference type="NCBIfam" id="NF006778">
    <property type="entry name" value="PRK09293.1-1"/>
    <property type="match status" value="1"/>
</dbReference>
<dbReference type="Gene3D" id="3.30.540.10">
    <property type="entry name" value="Fructose-1,6-Bisphosphatase, subunit A, domain 1"/>
    <property type="match status" value="1"/>
</dbReference>
<dbReference type="InterPro" id="IPR033391">
    <property type="entry name" value="FBPase_N"/>
</dbReference>
<evidence type="ECO:0000256" key="2">
    <source>
        <dbReference type="ARBA" id="ARBA00010941"/>
    </source>
</evidence>
<comment type="subcellular location">
    <subcellularLocation>
        <location evidence="12">Cytoplasm</location>
    </subcellularLocation>
</comment>
<comment type="cofactor">
    <cofactor evidence="12">
        <name>Mg(2+)</name>
        <dbReference type="ChEBI" id="CHEBI:18420"/>
    </cofactor>
    <text evidence="12">Binds 2 magnesium ions per subunit.</text>
</comment>
<dbReference type="RefSeq" id="WP_279300172.1">
    <property type="nucleotide sequence ID" value="NZ_JAOTIF010000043.1"/>
</dbReference>
<dbReference type="Proteomes" id="UP001155483">
    <property type="component" value="Unassembled WGS sequence"/>
</dbReference>
<evidence type="ECO:0000256" key="5">
    <source>
        <dbReference type="ARBA" id="ARBA00022723"/>
    </source>
</evidence>
<evidence type="ECO:0000256" key="9">
    <source>
        <dbReference type="ARBA" id="ARBA00024331"/>
    </source>
</evidence>
<dbReference type="Pfam" id="PF00316">
    <property type="entry name" value="FBPase"/>
    <property type="match status" value="1"/>
</dbReference>
<keyword evidence="6 12" id="KW-0378">Hydrolase</keyword>
<reference evidence="16" key="1">
    <citation type="submission" date="2022-09" db="EMBL/GenBank/DDBJ databases">
        <authorList>
            <person name="Yuan C."/>
            <person name="Ke Z."/>
        </authorList>
    </citation>
    <scope>NUCLEOTIDE SEQUENCE</scope>
    <source>
        <strain evidence="16">LB-8</strain>
    </source>
</reference>
<dbReference type="GO" id="GO:0000287">
    <property type="term" value="F:magnesium ion binding"/>
    <property type="evidence" value="ECO:0007669"/>
    <property type="project" value="UniProtKB-UniRule"/>
</dbReference>
<evidence type="ECO:0000256" key="6">
    <source>
        <dbReference type="ARBA" id="ARBA00022801"/>
    </source>
</evidence>
<reference evidence="16" key="2">
    <citation type="submission" date="2023-04" db="EMBL/GenBank/DDBJ databases">
        <title>Paracnuella aquatica gen. nov., sp. nov., a member of the family Chitinophagaceae isolated from a hot spring.</title>
        <authorList>
            <person name="Wang C."/>
        </authorList>
    </citation>
    <scope>NUCLEOTIDE SEQUENCE</scope>
    <source>
        <strain evidence="16">LB-8</strain>
    </source>
</reference>
<keyword evidence="5 12" id="KW-0479">Metal-binding</keyword>
<feature type="binding site" evidence="12">
    <location>
        <position position="118"/>
    </location>
    <ligand>
        <name>Mg(2+)</name>
        <dbReference type="ChEBI" id="CHEBI:18420"/>
        <label>2</label>
    </ligand>
</feature>
<comment type="subunit">
    <text evidence="12">Homotetramer.</text>
</comment>
<evidence type="ECO:0000256" key="8">
    <source>
        <dbReference type="ARBA" id="ARBA00023277"/>
    </source>
</evidence>
<feature type="binding site" evidence="12">
    <location>
        <position position="120"/>
    </location>
    <ligand>
        <name>Mg(2+)</name>
        <dbReference type="ChEBI" id="CHEBI:18420"/>
        <label>1</label>
    </ligand>
</feature>
<name>A0A9X2Y0J7_9BACT</name>
<evidence type="ECO:0000259" key="15">
    <source>
        <dbReference type="Pfam" id="PF18913"/>
    </source>
</evidence>
<dbReference type="CDD" id="cd00354">
    <property type="entry name" value="FBPase"/>
    <property type="match status" value="1"/>
</dbReference>
<sequence length="339" mass="38045">MNLSRDILTLDEFRFYEERNFPQAISELSNLLRDISFAAKLINVEVNKAGLVDILGDTGTINIQGEQVKKLDLFANNQLIGVLKRGISCAGIVSEEMDDVVVFDDEKSRQSSYIVAFDPLDGSSNIDNCISIGTIFGIYRRNSPAGGPCSVEDFKLEGKNMVAAGYVIYGSSTMFVYATKRTVNGFTLDPTIGEFYLSHPNIKCPEEGYIYSVSHSNYFHYSEGVRKYLDFIQLKNKEEEGYYTQRHVASMVADLHRNLIKGGILLNPGTTNFPKGKLRLVYECLPWAFIYEVAGGRAIDGKQRILDVPFTDLHQRTPLFIGSNSMINDLECFLKQENS</sequence>
<feature type="binding site" evidence="12">
    <location>
        <position position="118"/>
    </location>
    <ligand>
        <name>Mg(2+)</name>
        <dbReference type="ChEBI" id="CHEBI:18420"/>
        <label>1</label>
    </ligand>
</feature>